<keyword evidence="3" id="KW-0597">Phosphoprotein</keyword>
<dbReference type="CDD" id="cd04044">
    <property type="entry name" value="C2A_Tricalbin-like"/>
    <property type="match status" value="1"/>
</dbReference>
<dbReference type="GO" id="GO:0008289">
    <property type="term" value="F:lipid binding"/>
    <property type="evidence" value="ECO:0007669"/>
    <property type="project" value="UniProtKB-KW"/>
</dbReference>
<feature type="compositionally biased region" description="Low complexity" evidence="11">
    <location>
        <begin position="49"/>
        <end position="73"/>
    </location>
</feature>
<feature type="region of interest" description="Disordered" evidence="11">
    <location>
        <begin position="1"/>
        <end position="96"/>
    </location>
</feature>
<dbReference type="CDD" id="cd04052">
    <property type="entry name" value="C2B_Tricalbin-like"/>
    <property type="match status" value="1"/>
</dbReference>
<accession>M3HQM2</accession>
<dbReference type="InterPro" id="IPR037765">
    <property type="entry name" value="C2B_Tricalbin"/>
</dbReference>
<dbReference type="InterPro" id="IPR037762">
    <property type="entry name" value="C2C_Tricalbin"/>
</dbReference>
<feature type="domain" description="SMP-LTD" evidence="14">
    <location>
        <begin position="205"/>
        <end position="407"/>
    </location>
</feature>
<comment type="caution">
    <text evidence="15">The sequence shown here is derived from an EMBL/GenBank/DDBJ whole genome shotgun (WGS) entry which is preliminary data.</text>
</comment>
<evidence type="ECO:0000256" key="10">
    <source>
        <dbReference type="ARBA" id="ARBA00023136"/>
    </source>
</evidence>
<evidence type="ECO:0000256" key="6">
    <source>
        <dbReference type="ARBA" id="ARBA00022824"/>
    </source>
</evidence>
<dbReference type="Pfam" id="PF00168">
    <property type="entry name" value="C2"/>
    <property type="match status" value="4"/>
</dbReference>
<gene>
    <name evidence="15" type="ORF">G210_5375</name>
</gene>
<keyword evidence="6" id="KW-0256">Endoplasmic reticulum</keyword>
<feature type="domain" description="C2" evidence="13">
    <location>
        <begin position="661"/>
        <end position="789"/>
    </location>
</feature>
<dbReference type="Pfam" id="PF25669">
    <property type="entry name" value="SMP_MUG190-like"/>
    <property type="match status" value="1"/>
</dbReference>
<dbReference type="InterPro" id="IPR056910">
    <property type="entry name" value="TCB1-3_C2"/>
</dbReference>
<dbReference type="eggNOG" id="KOG1012">
    <property type="taxonomic scope" value="Eukaryota"/>
</dbReference>
<evidence type="ECO:0000259" key="13">
    <source>
        <dbReference type="PROSITE" id="PS50004"/>
    </source>
</evidence>
<keyword evidence="2" id="KW-0813">Transport</keyword>
<dbReference type="InterPro" id="IPR000008">
    <property type="entry name" value="C2_dom"/>
</dbReference>
<dbReference type="OMA" id="VLMDDYM"/>
<proteinExistence type="predicted"/>
<dbReference type="InterPro" id="IPR052455">
    <property type="entry name" value="Tricalbin_domain"/>
</dbReference>
<dbReference type="PANTHER" id="PTHR46980">
    <property type="entry name" value="TRICALBIN-1-RELATED"/>
    <property type="match status" value="1"/>
</dbReference>
<feature type="transmembrane region" description="Helical" evidence="12">
    <location>
        <begin position="163"/>
        <end position="180"/>
    </location>
</feature>
<evidence type="ECO:0000313" key="16">
    <source>
        <dbReference type="Proteomes" id="UP000011777"/>
    </source>
</evidence>
<dbReference type="SMART" id="SM00239">
    <property type="entry name" value="C2"/>
    <property type="match status" value="4"/>
</dbReference>
<dbReference type="GO" id="GO:0006869">
    <property type="term" value="P:lipid transport"/>
    <property type="evidence" value="ECO:0007669"/>
    <property type="project" value="UniProtKB-KW"/>
</dbReference>
<keyword evidence="10 12" id="KW-0472">Membrane</keyword>
<evidence type="ECO:0000256" key="11">
    <source>
        <dbReference type="SAM" id="MobiDB-lite"/>
    </source>
</evidence>
<feature type="domain" description="C2" evidence="13">
    <location>
        <begin position="545"/>
        <end position="659"/>
    </location>
</feature>
<dbReference type="GO" id="GO:0005789">
    <property type="term" value="C:endoplasmic reticulum membrane"/>
    <property type="evidence" value="ECO:0007669"/>
    <property type="project" value="UniProtKB-SubCell"/>
</dbReference>
<evidence type="ECO:0000256" key="2">
    <source>
        <dbReference type="ARBA" id="ARBA00022448"/>
    </source>
</evidence>
<dbReference type="Pfam" id="PF24920">
    <property type="entry name" value="C2_TCB1"/>
    <property type="match status" value="1"/>
</dbReference>
<feature type="compositionally biased region" description="Polar residues" evidence="11">
    <location>
        <begin position="1"/>
        <end position="15"/>
    </location>
</feature>
<feature type="domain" description="C2" evidence="13">
    <location>
        <begin position="1016"/>
        <end position="1137"/>
    </location>
</feature>
<evidence type="ECO:0000256" key="5">
    <source>
        <dbReference type="ARBA" id="ARBA00022737"/>
    </source>
</evidence>
<feature type="compositionally biased region" description="Acidic residues" evidence="11">
    <location>
        <begin position="882"/>
        <end position="893"/>
    </location>
</feature>
<evidence type="ECO:0000256" key="1">
    <source>
        <dbReference type="ARBA" id="ARBA00004586"/>
    </source>
</evidence>
<evidence type="ECO:0000256" key="4">
    <source>
        <dbReference type="ARBA" id="ARBA00022692"/>
    </source>
</evidence>
<dbReference type="GO" id="GO:0071944">
    <property type="term" value="C:cell periphery"/>
    <property type="evidence" value="ECO:0007669"/>
    <property type="project" value="UniProtKB-ARBA"/>
</dbReference>
<keyword evidence="4 12" id="KW-0812">Transmembrane</keyword>
<feature type="compositionally biased region" description="Basic and acidic residues" evidence="11">
    <location>
        <begin position="844"/>
        <end position="881"/>
    </location>
</feature>
<dbReference type="CDD" id="cd04045">
    <property type="entry name" value="C2C_Tricalbin-like"/>
    <property type="match status" value="1"/>
</dbReference>
<dbReference type="InterPro" id="IPR037761">
    <property type="entry name" value="C2A_Tricalbin"/>
</dbReference>
<keyword evidence="9" id="KW-0446">Lipid-binding</keyword>
<dbReference type="CDD" id="cd21678">
    <property type="entry name" value="SMP_TCB"/>
    <property type="match status" value="1"/>
</dbReference>
<evidence type="ECO:0000256" key="9">
    <source>
        <dbReference type="ARBA" id="ARBA00023121"/>
    </source>
</evidence>
<dbReference type="SUPFAM" id="SSF49562">
    <property type="entry name" value="C2 domain (Calcium/lipid-binding domain, CaLB)"/>
    <property type="match status" value="4"/>
</dbReference>
<dbReference type="InterPro" id="IPR031468">
    <property type="entry name" value="SMP_LBD"/>
</dbReference>
<dbReference type="PROSITE" id="PS50004">
    <property type="entry name" value="C2"/>
    <property type="match status" value="4"/>
</dbReference>
<name>M3HQM2_CANMX</name>
<protein>
    <submittedName>
        <fullName evidence="15">Membrane trafficking, bud-specific protein, putative</fullName>
    </submittedName>
</protein>
<dbReference type="HOGENOM" id="CLU_001661_1_0_1"/>
<dbReference type="PANTHER" id="PTHR46980:SF2">
    <property type="entry name" value="TRICALBIN-1-RELATED"/>
    <property type="match status" value="1"/>
</dbReference>
<reference evidence="15 16" key="1">
    <citation type="submission" date="2013-02" db="EMBL/GenBank/DDBJ databases">
        <title>Genome sequence of Candida maltosa Xu316, a potential industrial strain for xylitol and ethanol production.</title>
        <authorList>
            <person name="Yu J."/>
            <person name="Wang Q."/>
            <person name="Geng X."/>
            <person name="Bao W."/>
            <person name="He P."/>
            <person name="Cai J."/>
        </authorList>
    </citation>
    <scope>NUCLEOTIDE SEQUENCE [LARGE SCALE GENOMIC DNA]</scope>
    <source>
        <strain evidence="16">Xu316</strain>
    </source>
</reference>
<evidence type="ECO:0000256" key="8">
    <source>
        <dbReference type="ARBA" id="ARBA00023055"/>
    </source>
</evidence>
<keyword evidence="5" id="KW-0677">Repeat</keyword>
<feature type="region of interest" description="Disordered" evidence="11">
    <location>
        <begin position="844"/>
        <end position="895"/>
    </location>
</feature>
<comment type="subcellular location">
    <subcellularLocation>
        <location evidence="1">Endoplasmic reticulum membrane</location>
    </subcellularLocation>
</comment>
<dbReference type="InterPro" id="IPR035892">
    <property type="entry name" value="C2_domain_sf"/>
</dbReference>
<feature type="domain" description="C2" evidence="13">
    <location>
        <begin position="398"/>
        <end position="520"/>
    </location>
</feature>
<dbReference type="InterPro" id="IPR017147">
    <property type="entry name" value="Tricalbin"/>
</dbReference>
<keyword evidence="7 12" id="KW-1133">Transmembrane helix</keyword>
<dbReference type="AlphaFoldDB" id="M3HQM2"/>
<dbReference type="PROSITE" id="PS51847">
    <property type="entry name" value="SMP"/>
    <property type="match status" value="1"/>
</dbReference>
<evidence type="ECO:0000256" key="7">
    <source>
        <dbReference type="ARBA" id="ARBA00022989"/>
    </source>
</evidence>
<evidence type="ECO:0000256" key="12">
    <source>
        <dbReference type="SAM" id="Phobius"/>
    </source>
</evidence>
<keyword evidence="16" id="KW-1185">Reference proteome</keyword>
<dbReference type="EMBL" id="AOGT01000493">
    <property type="protein sequence ID" value="EMG49792.1"/>
    <property type="molecule type" value="Genomic_DNA"/>
</dbReference>
<dbReference type="PIRSF" id="PIRSF037232">
    <property type="entry name" value="Tricalbin"/>
    <property type="match status" value="1"/>
</dbReference>
<evidence type="ECO:0000259" key="14">
    <source>
        <dbReference type="PROSITE" id="PS51847"/>
    </source>
</evidence>
<keyword evidence="8" id="KW-0445">Lipid transport</keyword>
<sequence>MSTAAPTATPVNPNDTIDPPKQVDIQNQAPPPKEALEQGKPPSNDDTKTPLSSKSRTSLSSLSRNSSQTSLLTPSEDFDMSNVKTKPPPRQPVDPTYMGWKEIGGFEEDDILTAADETVDLLSKGSLFDQYLPSAIYGDWYHNAGYLIVAGLLSWIIGWFRFSIAPVFFVMVVFSILYRASIKKYRGLLREQAQREFSVKSIESDFETMDWCNYFLEQFWYFLEPSISQIACEQANPILASSPAPAFVKSLWLDSFTLGTKPPRIDYVKTLSGTAPDVVVMDWGFSFTPNALVDANAKQLKNRVNERIVIKANLFGVTVPIAIDDVSFKGLARVRLRLMTSFPHVETINVSMLEPPVFDFNTKVLSESSWWFEVLGFPGVYPFINEMVKKYVGPLLFSPLSFQLNVQQLLAGNALDSAIGVLSITVDSARGLKGFKTIGNTLDPYLTFGFQNKVLGKTRIIDDTSEPVWKETVTIPISSLSEPFNISVIDFNDFRKDRQVGNIQFDLESLIDNPKQSNLTAAFLRNNKPVGELAFGLHFMPTIEPVRQADGAITPPPDLNTGIARIQVIEARNLKGGEKGASTSAEVIFNGESVLSTSVQKNTNNPGWNGTTEQIVYNRAKAKVRVLIKDKSGKVQEQLTHSLNDLIDATQVEQTWFPLSRGGEVRINTTWKPVELEGASGAGGYTPPIGAVRVGVLNAEDLRNLETIGKVDPYVRLLVNGFERARTSAIESTLNPTWNEIHYLTVSSPNQKLTIEVMDVEAHSPDRTLGSFDVKLSDLIQKDERGFYVEHVDKKERQGRLIHKKGPKGTVTYTLSFYPALPVMSLQDYKEEEEEQKKIAEEKQKLAEEKKQATTEAAGKEDAGNEKEGEQQTAAEEKKTEEDMEEELDEEESSFSSKLRLSLDQLLEYQSGILIYELQLNKLNKENYLQIYNQNQGYPDFTIKNDKKTITGDSVVTSLDWGKTEFRVVKKKDFNRLDKASGETSLPTIQLLKNGYSKPMNIQLEGAGSLGAQFSWIPLVFESGIPPQDSVDNSGILTVEIEKAAGLPSADSNGKSDPFVELKLNSEKEPFTKTKTMKKTLDPVWNHTATVETANLYDSVLHLVCYDWDMADKNDLLGVGQVHLSDYDLKQGASANVEVQLEDENGDPAGIVYLTLSFKPEFILNIKSKNSATGMTKVGNVGFGAGKGVAKGVGAVGKGLEFGIGGGIKGIKKGLHLGKSE</sequence>
<dbReference type="Gene3D" id="2.60.40.150">
    <property type="entry name" value="C2 domain"/>
    <property type="match status" value="4"/>
</dbReference>
<evidence type="ECO:0000313" key="15">
    <source>
        <dbReference type="EMBL" id="EMG49792.1"/>
    </source>
</evidence>
<dbReference type="STRING" id="1245528.M3HQM2"/>
<dbReference type="GO" id="GO:0061817">
    <property type="term" value="P:endoplasmic reticulum-plasma membrane tethering"/>
    <property type="evidence" value="ECO:0007669"/>
    <property type="project" value="InterPro"/>
</dbReference>
<dbReference type="OrthoDB" id="1029639at2759"/>
<dbReference type="Proteomes" id="UP000011777">
    <property type="component" value="Unassembled WGS sequence"/>
</dbReference>
<evidence type="ECO:0000256" key="3">
    <source>
        <dbReference type="ARBA" id="ARBA00022553"/>
    </source>
</evidence>
<organism evidence="15 16">
    <name type="scientific">Candida maltosa (strain Xu316)</name>
    <name type="common">Yeast</name>
    <dbReference type="NCBI Taxonomy" id="1245528"/>
    <lineage>
        <taxon>Eukaryota</taxon>
        <taxon>Fungi</taxon>
        <taxon>Dikarya</taxon>
        <taxon>Ascomycota</taxon>
        <taxon>Saccharomycotina</taxon>
        <taxon>Pichiomycetes</taxon>
        <taxon>Debaryomycetaceae</taxon>
        <taxon>Candida/Lodderomyces clade</taxon>
        <taxon>Candida</taxon>
    </lineage>
</organism>